<feature type="compositionally biased region" description="Basic and acidic residues" evidence="1">
    <location>
        <begin position="136"/>
        <end position="157"/>
    </location>
</feature>
<name>A0A133U4R7_9EURY</name>
<dbReference type="Gene3D" id="3.40.50.1000">
    <property type="entry name" value="HAD superfamily/HAD-like"/>
    <property type="match status" value="1"/>
</dbReference>
<keyword evidence="2" id="KW-0472">Membrane</keyword>
<reference evidence="3 4" key="1">
    <citation type="journal article" date="2016" name="Sci. Rep.">
        <title>Metabolic traits of an uncultured archaeal lineage -MSBL1- from brine pools of the Red Sea.</title>
        <authorList>
            <person name="Mwirichia R."/>
            <person name="Alam I."/>
            <person name="Rashid M."/>
            <person name="Vinu M."/>
            <person name="Ba-Alawi W."/>
            <person name="Anthony Kamau A."/>
            <person name="Kamanda Ngugi D."/>
            <person name="Goker M."/>
            <person name="Klenk H.P."/>
            <person name="Bajic V."/>
            <person name="Stingl U."/>
        </authorList>
    </citation>
    <scope>NUCLEOTIDE SEQUENCE [LARGE SCALE GENOMIC DNA]</scope>
    <source>
        <strain evidence="3">SCGC-AAA259A05</strain>
    </source>
</reference>
<evidence type="ECO:0000313" key="4">
    <source>
        <dbReference type="Proteomes" id="UP000070163"/>
    </source>
</evidence>
<feature type="region of interest" description="Disordered" evidence="1">
    <location>
        <begin position="136"/>
        <end position="164"/>
    </location>
</feature>
<dbReference type="AlphaFoldDB" id="A0A133U4R7"/>
<accession>A0A133U4R7</accession>
<keyword evidence="2" id="KW-0812">Transmembrane</keyword>
<sequence>MDYISCFCFLVDGSGIFFVLGMFKSVFSFLACFSVWMELEPTVLVLWLVGAGSVCRLSPRKTLPELLQPPRETLRFLEKKGFELALVTNADRKNLDARLEKADLYNFFPPTVSGEESRFYDVPQGFSSRSLLLAEEGRSTERGVSETGKVSEPDRRNAKQTIYG</sequence>
<gene>
    <name evidence="3" type="ORF">AKJ57_05725</name>
</gene>
<comment type="caution">
    <text evidence="3">The sequence shown here is derived from an EMBL/GenBank/DDBJ whole genome shotgun (WGS) entry which is preliminary data.</text>
</comment>
<dbReference type="SUPFAM" id="SSF56784">
    <property type="entry name" value="HAD-like"/>
    <property type="match status" value="1"/>
</dbReference>
<dbReference type="CDD" id="cd01427">
    <property type="entry name" value="HAD_like"/>
    <property type="match status" value="1"/>
</dbReference>
<dbReference type="InterPro" id="IPR023214">
    <property type="entry name" value="HAD_sf"/>
</dbReference>
<evidence type="ECO:0000256" key="1">
    <source>
        <dbReference type="SAM" id="MobiDB-lite"/>
    </source>
</evidence>
<organism evidence="3 4">
    <name type="scientific">candidate division MSBL1 archaeon SCGC-AAA259A05</name>
    <dbReference type="NCBI Taxonomy" id="1698259"/>
    <lineage>
        <taxon>Archaea</taxon>
        <taxon>Methanobacteriati</taxon>
        <taxon>Methanobacteriota</taxon>
        <taxon>candidate division MSBL1</taxon>
    </lineage>
</organism>
<keyword evidence="4" id="KW-1185">Reference proteome</keyword>
<dbReference type="EMBL" id="LHXJ01000093">
    <property type="protein sequence ID" value="KXA89178.1"/>
    <property type="molecule type" value="Genomic_DNA"/>
</dbReference>
<proteinExistence type="predicted"/>
<protein>
    <submittedName>
        <fullName evidence="3">Uncharacterized protein</fullName>
    </submittedName>
</protein>
<evidence type="ECO:0000256" key="2">
    <source>
        <dbReference type="SAM" id="Phobius"/>
    </source>
</evidence>
<dbReference type="Proteomes" id="UP000070163">
    <property type="component" value="Unassembled WGS sequence"/>
</dbReference>
<dbReference type="InterPro" id="IPR036412">
    <property type="entry name" value="HAD-like_sf"/>
</dbReference>
<feature type="transmembrane region" description="Helical" evidence="2">
    <location>
        <begin position="7"/>
        <end position="36"/>
    </location>
</feature>
<evidence type="ECO:0000313" key="3">
    <source>
        <dbReference type="EMBL" id="KXA89178.1"/>
    </source>
</evidence>
<keyword evidence="2" id="KW-1133">Transmembrane helix</keyword>